<dbReference type="AlphaFoldDB" id="A0A5N6NUB2"/>
<keyword evidence="2" id="KW-1185">Reference proteome</keyword>
<name>A0A5N6NUB2_9ASTR</name>
<gene>
    <name evidence="1" type="ORF">E3N88_17669</name>
</gene>
<sequence length="124" mass="13736">MASKLQSSLTLSFKDLQWPPKLQSFNNGGFAGEMMKKQRRNAWRGSPRPGVPRGWKMCPADFLVPRASPDLGASGQAYRVAQKLGPLSLFCCSGLVLARFSTVEHRSNIVWSRLNFPVHCVSVS</sequence>
<comment type="caution">
    <text evidence="1">The sequence shown here is derived from an EMBL/GenBank/DDBJ whole genome shotgun (WGS) entry which is preliminary data.</text>
</comment>
<dbReference type="Proteomes" id="UP000326396">
    <property type="component" value="Linkage Group LG17"/>
</dbReference>
<evidence type="ECO:0000313" key="1">
    <source>
        <dbReference type="EMBL" id="KAD5317723.1"/>
    </source>
</evidence>
<accession>A0A5N6NUB2</accession>
<protein>
    <submittedName>
        <fullName evidence="1">Uncharacterized protein</fullName>
    </submittedName>
</protein>
<evidence type="ECO:0000313" key="2">
    <source>
        <dbReference type="Proteomes" id="UP000326396"/>
    </source>
</evidence>
<dbReference type="EMBL" id="SZYD01000009">
    <property type="protein sequence ID" value="KAD5317723.1"/>
    <property type="molecule type" value="Genomic_DNA"/>
</dbReference>
<reference evidence="1 2" key="1">
    <citation type="submission" date="2019-05" db="EMBL/GenBank/DDBJ databases">
        <title>Mikania micrantha, genome provides insights into the molecular mechanism of rapid growth.</title>
        <authorList>
            <person name="Liu B."/>
        </authorList>
    </citation>
    <scope>NUCLEOTIDE SEQUENCE [LARGE SCALE GENOMIC DNA]</scope>
    <source>
        <strain evidence="1">NLD-2019</strain>
        <tissue evidence="1">Leaf</tissue>
    </source>
</reference>
<proteinExistence type="predicted"/>
<organism evidence="1 2">
    <name type="scientific">Mikania micrantha</name>
    <name type="common">bitter vine</name>
    <dbReference type="NCBI Taxonomy" id="192012"/>
    <lineage>
        <taxon>Eukaryota</taxon>
        <taxon>Viridiplantae</taxon>
        <taxon>Streptophyta</taxon>
        <taxon>Embryophyta</taxon>
        <taxon>Tracheophyta</taxon>
        <taxon>Spermatophyta</taxon>
        <taxon>Magnoliopsida</taxon>
        <taxon>eudicotyledons</taxon>
        <taxon>Gunneridae</taxon>
        <taxon>Pentapetalae</taxon>
        <taxon>asterids</taxon>
        <taxon>campanulids</taxon>
        <taxon>Asterales</taxon>
        <taxon>Asteraceae</taxon>
        <taxon>Asteroideae</taxon>
        <taxon>Heliantheae alliance</taxon>
        <taxon>Eupatorieae</taxon>
        <taxon>Mikania</taxon>
    </lineage>
</organism>